<evidence type="ECO:0000313" key="3">
    <source>
        <dbReference type="Proteomes" id="UP001140074"/>
    </source>
</evidence>
<name>A0A9W8IF15_9FUNG</name>
<reference evidence="2" key="1">
    <citation type="submission" date="2022-07" db="EMBL/GenBank/DDBJ databases">
        <title>Phylogenomic reconstructions and comparative analyses of Kickxellomycotina fungi.</title>
        <authorList>
            <person name="Reynolds N.K."/>
            <person name="Stajich J.E."/>
            <person name="Barry K."/>
            <person name="Grigoriev I.V."/>
            <person name="Crous P."/>
            <person name="Smith M.E."/>
        </authorList>
    </citation>
    <scope>NUCLEOTIDE SEQUENCE</scope>
    <source>
        <strain evidence="2">RSA 476</strain>
    </source>
</reference>
<comment type="caution">
    <text evidence="2">The sequence shown here is derived from an EMBL/GenBank/DDBJ whole genome shotgun (WGS) entry which is preliminary data.</text>
</comment>
<dbReference type="Proteomes" id="UP001140074">
    <property type="component" value="Unassembled WGS sequence"/>
</dbReference>
<proteinExistence type="predicted"/>
<organism evidence="2 3">
    <name type="scientific">Coemansia aciculifera</name>
    <dbReference type="NCBI Taxonomy" id="417176"/>
    <lineage>
        <taxon>Eukaryota</taxon>
        <taxon>Fungi</taxon>
        <taxon>Fungi incertae sedis</taxon>
        <taxon>Zoopagomycota</taxon>
        <taxon>Kickxellomycotina</taxon>
        <taxon>Kickxellomycetes</taxon>
        <taxon>Kickxellales</taxon>
        <taxon>Kickxellaceae</taxon>
        <taxon>Coemansia</taxon>
    </lineage>
</organism>
<keyword evidence="3" id="KW-1185">Reference proteome</keyword>
<dbReference type="AlphaFoldDB" id="A0A9W8IF15"/>
<feature type="compositionally biased region" description="Low complexity" evidence="1">
    <location>
        <begin position="201"/>
        <end position="218"/>
    </location>
</feature>
<feature type="region of interest" description="Disordered" evidence="1">
    <location>
        <begin position="201"/>
        <end position="235"/>
    </location>
</feature>
<evidence type="ECO:0000256" key="1">
    <source>
        <dbReference type="SAM" id="MobiDB-lite"/>
    </source>
</evidence>
<sequence>MALDGEECCYIAYAHKNIYEQYSTALVVYCTPYVSREQLWKLKNKSKEVQSLLGYNYIIDEDNKQKLEMLHTQQPIASPNPSTPIYSPAMSVFQTPASVYMNSPLINSGYAPWITHQPAVVNAGYNTPSYYYADSPAYAKVNSPAVKPIGEMFGSDFGPPVAGSTTANTHRLADNGALEFFFDDDSLAGEFGLMGITPREVASSRPAPAPAPRAVNNAQPETAPRPANRPPAAPHNMFAPYDQVANGGGPYNPPAGWDFYAR</sequence>
<gene>
    <name evidence="2" type="ORF">GGH94_004644</name>
</gene>
<accession>A0A9W8IF15</accession>
<evidence type="ECO:0000313" key="2">
    <source>
        <dbReference type="EMBL" id="KAJ2861843.1"/>
    </source>
</evidence>
<dbReference type="EMBL" id="JANBUY010000199">
    <property type="protein sequence ID" value="KAJ2861843.1"/>
    <property type="molecule type" value="Genomic_DNA"/>
</dbReference>
<protein>
    <submittedName>
        <fullName evidence="2">Uncharacterized protein</fullName>
    </submittedName>
</protein>